<dbReference type="PROSITE" id="PS50835">
    <property type="entry name" value="IG_LIKE"/>
    <property type="match status" value="1"/>
</dbReference>
<protein>
    <recommendedName>
        <fullName evidence="3">Ig-like domain-containing protein</fullName>
    </recommendedName>
</protein>
<accession>A0ABD0QUU8</accession>
<evidence type="ECO:0000313" key="4">
    <source>
        <dbReference type="EMBL" id="KAL0189998.1"/>
    </source>
</evidence>
<evidence type="ECO:0000256" key="2">
    <source>
        <dbReference type="ARBA" id="ARBA00023157"/>
    </source>
</evidence>
<proteinExistence type="predicted"/>
<dbReference type="PANTHER" id="PTHR11481:SF64">
    <property type="entry name" value="FC RECEPTOR-LIKE PROTEIN 4"/>
    <property type="match status" value="1"/>
</dbReference>
<sequence>MTVFTGETVNLKCVIDSHHSDWRYVWYKDSTSKRPLQTSDRYTVNGDTLTIRAAKKSDADQYWCKGKRDGQPDSEFSDFIKLYVK</sequence>
<dbReference type="SMART" id="SM00409">
    <property type="entry name" value="IG"/>
    <property type="match status" value="1"/>
</dbReference>
<dbReference type="Proteomes" id="UP001529510">
    <property type="component" value="Unassembled WGS sequence"/>
</dbReference>
<comment type="caution">
    <text evidence="4">The sequence shown here is derived from an EMBL/GenBank/DDBJ whole genome shotgun (WGS) entry which is preliminary data.</text>
</comment>
<dbReference type="SUPFAM" id="SSF48726">
    <property type="entry name" value="Immunoglobulin"/>
    <property type="match status" value="1"/>
</dbReference>
<dbReference type="Gene3D" id="2.60.40.10">
    <property type="entry name" value="Immunoglobulins"/>
    <property type="match status" value="1"/>
</dbReference>
<reference evidence="4 5" key="1">
    <citation type="submission" date="2024-05" db="EMBL/GenBank/DDBJ databases">
        <title>Genome sequencing and assembly of Indian major carp, Cirrhinus mrigala (Hamilton, 1822).</title>
        <authorList>
            <person name="Mohindra V."/>
            <person name="Chowdhury L.M."/>
            <person name="Lal K."/>
            <person name="Jena J.K."/>
        </authorList>
    </citation>
    <scope>NUCLEOTIDE SEQUENCE [LARGE SCALE GENOMIC DNA]</scope>
    <source>
        <strain evidence="4">CM1030</strain>
        <tissue evidence="4">Blood</tissue>
    </source>
</reference>
<keyword evidence="1" id="KW-0732">Signal</keyword>
<dbReference type="InterPro" id="IPR050488">
    <property type="entry name" value="Ig_Fc_receptor"/>
</dbReference>
<evidence type="ECO:0000313" key="5">
    <source>
        <dbReference type="Proteomes" id="UP001529510"/>
    </source>
</evidence>
<dbReference type="EMBL" id="JAMKFB020000007">
    <property type="protein sequence ID" value="KAL0189998.1"/>
    <property type="molecule type" value="Genomic_DNA"/>
</dbReference>
<dbReference type="InterPro" id="IPR036179">
    <property type="entry name" value="Ig-like_dom_sf"/>
</dbReference>
<dbReference type="InterPro" id="IPR003599">
    <property type="entry name" value="Ig_sub"/>
</dbReference>
<dbReference type="AlphaFoldDB" id="A0ABD0QUU8"/>
<feature type="domain" description="Ig-like" evidence="3">
    <location>
        <begin position="1"/>
        <end position="77"/>
    </location>
</feature>
<dbReference type="Pfam" id="PF13927">
    <property type="entry name" value="Ig_3"/>
    <property type="match status" value="1"/>
</dbReference>
<dbReference type="InterPro" id="IPR013783">
    <property type="entry name" value="Ig-like_fold"/>
</dbReference>
<name>A0ABD0QUU8_CIRMR</name>
<feature type="non-terminal residue" evidence="4">
    <location>
        <position position="85"/>
    </location>
</feature>
<keyword evidence="5" id="KW-1185">Reference proteome</keyword>
<dbReference type="InterPro" id="IPR007110">
    <property type="entry name" value="Ig-like_dom"/>
</dbReference>
<dbReference type="PANTHER" id="PTHR11481">
    <property type="entry name" value="IMMUNOGLOBULIN FC RECEPTOR"/>
    <property type="match status" value="1"/>
</dbReference>
<organism evidence="4 5">
    <name type="scientific">Cirrhinus mrigala</name>
    <name type="common">Mrigala</name>
    <dbReference type="NCBI Taxonomy" id="683832"/>
    <lineage>
        <taxon>Eukaryota</taxon>
        <taxon>Metazoa</taxon>
        <taxon>Chordata</taxon>
        <taxon>Craniata</taxon>
        <taxon>Vertebrata</taxon>
        <taxon>Euteleostomi</taxon>
        <taxon>Actinopterygii</taxon>
        <taxon>Neopterygii</taxon>
        <taxon>Teleostei</taxon>
        <taxon>Ostariophysi</taxon>
        <taxon>Cypriniformes</taxon>
        <taxon>Cyprinidae</taxon>
        <taxon>Labeoninae</taxon>
        <taxon>Labeonini</taxon>
        <taxon>Cirrhinus</taxon>
    </lineage>
</organism>
<evidence type="ECO:0000259" key="3">
    <source>
        <dbReference type="PROSITE" id="PS50835"/>
    </source>
</evidence>
<gene>
    <name evidence="4" type="ORF">M9458_017097</name>
</gene>
<keyword evidence="2" id="KW-1015">Disulfide bond</keyword>
<evidence type="ECO:0000256" key="1">
    <source>
        <dbReference type="ARBA" id="ARBA00022729"/>
    </source>
</evidence>